<protein>
    <recommendedName>
        <fullName evidence="4">Mitochondrial import inner membrane translocase subunit TIM44</fullName>
    </recommendedName>
</protein>
<keyword evidence="3" id="KW-1185">Reference proteome</keyword>
<dbReference type="GO" id="GO:0051087">
    <property type="term" value="F:protein-folding chaperone binding"/>
    <property type="evidence" value="ECO:0007669"/>
    <property type="project" value="TreeGrafter"/>
</dbReference>
<feature type="coiled-coil region" evidence="1">
    <location>
        <begin position="56"/>
        <end position="83"/>
    </location>
</feature>
<dbReference type="AlphaFoldDB" id="A0A5E4PUZ9"/>
<name>A0A5E4PUZ9_9NEOP</name>
<reference evidence="2 3" key="1">
    <citation type="submission" date="2017-07" db="EMBL/GenBank/DDBJ databases">
        <authorList>
            <person name="Talla V."/>
            <person name="Backstrom N."/>
        </authorList>
    </citation>
    <scope>NUCLEOTIDE SEQUENCE [LARGE SCALE GENOMIC DNA]</scope>
</reference>
<dbReference type="EMBL" id="FZQP02000382">
    <property type="protein sequence ID" value="VVC88733.1"/>
    <property type="molecule type" value="Genomic_DNA"/>
</dbReference>
<dbReference type="PANTHER" id="PTHR10721:SF1">
    <property type="entry name" value="MITOCHONDRIAL IMPORT INNER MEMBRANE TRANSLOCASE SUBUNIT TIM44"/>
    <property type="match status" value="1"/>
</dbReference>
<evidence type="ECO:0000256" key="1">
    <source>
        <dbReference type="SAM" id="Coils"/>
    </source>
</evidence>
<dbReference type="GO" id="GO:0005743">
    <property type="term" value="C:mitochondrial inner membrane"/>
    <property type="evidence" value="ECO:0007669"/>
    <property type="project" value="TreeGrafter"/>
</dbReference>
<keyword evidence="1" id="KW-0175">Coiled coil</keyword>
<proteinExistence type="predicted"/>
<dbReference type="Proteomes" id="UP000324832">
    <property type="component" value="Unassembled WGS sequence"/>
</dbReference>
<evidence type="ECO:0000313" key="2">
    <source>
        <dbReference type="EMBL" id="VVC88733.1"/>
    </source>
</evidence>
<sequence>MHSCRLIFNSPARWKSFLPVNIKSSISPLKSDQHTAQECRYYSARKGFFSSIIENIKEDISKNKEMKENIKKFREEAQKLENSEALQAARKKFHAVETEASKSSEVLKDTLEGIKGKVGHVLEEAGKTEIAKKAEDISKTAKDAAETIADRSQKLGQTSAFRTISQATAVVKNEMSPRGLEGRVYTSPGALRKRVEVADDERTFAPDTETVGVELHKDSKFYQQWEDFKNNNQCLIGK</sequence>
<gene>
    <name evidence="2" type="ORF">LSINAPIS_LOCUS2032</name>
</gene>
<evidence type="ECO:0000313" key="3">
    <source>
        <dbReference type="Proteomes" id="UP000324832"/>
    </source>
</evidence>
<evidence type="ECO:0008006" key="4">
    <source>
        <dbReference type="Google" id="ProtNLM"/>
    </source>
</evidence>
<dbReference type="InterPro" id="IPR039544">
    <property type="entry name" value="Tim44-like"/>
</dbReference>
<accession>A0A5E4PUZ9</accession>
<organism evidence="2 3">
    <name type="scientific">Leptidea sinapis</name>
    <dbReference type="NCBI Taxonomy" id="189913"/>
    <lineage>
        <taxon>Eukaryota</taxon>
        <taxon>Metazoa</taxon>
        <taxon>Ecdysozoa</taxon>
        <taxon>Arthropoda</taxon>
        <taxon>Hexapoda</taxon>
        <taxon>Insecta</taxon>
        <taxon>Pterygota</taxon>
        <taxon>Neoptera</taxon>
        <taxon>Endopterygota</taxon>
        <taxon>Lepidoptera</taxon>
        <taxon>Glossata</taxon>
        <taxon>Ditrysia</taxon>
        <taxon>Papilionoidea</taxon>
        <taxon>Pieridae</taxon>
        <taxon>Dismorphiinae</taxon>
        <taxon>Leptidea</taxon>
    </lineage>
</organism>
<dbReference type="GO" id="GO:0030150">
    <property type="term" value="P:protein import into mitochondrial matrix"/>
    <property type="evidence" value="ECO:0007669"/>
    <property type="project" value="TreeGrafter"/>
</dbReference>
<dbReference type="PANTHER" id="PTHR10721">
    <property type="entry name" value="MITOCHONDRIAL IMPORT INNER MEMBRANE TRANSLOCASE SUBUNIT TIM44"/>
    <property type="match status" value="1"/>
</dbReference>